<gene>
    <name evidence="15" type="primary">rnc</name>
    <name evidence="18" type="ORF">B9G79_09375</name>
</gene>
<evidence type="ECO:0000259" key="16">
    <source>
        <dbReference type="PROSITE" id="PS50137"/>
    </source>
</evidence>
<proteinExistence type="inferred from homology"/>
<accession>A0A1Z3N8J4</accession>
<dbReference type="InterPro" id="IPR000999">
    <property type="entry name" value="RNase_III_dom"/>
</dbReference>
<evidence type="ECO:0000256" key="14">
    <source>
        <dbReference type="ARBA" id="ARBA00022884"/>
    </source>
</evidence>
<dbReference type="GO" id="GO:0006364">
    <property type="term" value="P:rRNA processing"/>
    <property type="evidence" value="ECO:0007669"/>
    <property type="project" value="UniProtKB-UniRule"/>
</dbReference>
<keyword evidence="11 15" id="KW-0255">Endonuclease</keyword>
<evidence type="ECO:0000256" key="15">
    <source>
        <dbReference type="HAMAP-Rule" id="MF_00104"/>
    </source>
</evidence>
<dbReference type="GO" id="GO:0003725">
    <property type="term" value="F:double-stranded RNA binding"/>
    <property type="evidence" value="ECO:0007669"/>
    <property type="project" value="TreeGrafter"/>
</dbReference>
<dbReference type="CDD" id="cd10845">
    <property type="entry name" value="DSRM_RNAse_III_family"/>
    <property type="match status" value="1"/>
</dbReference>
<dbReference type="NCBIfam" id="TIGR02191">
    <property type="entry name" value="RNaseIII"/>
    <property type="match status" value="1"/>
</dbReference>
<dbReference type="SUPFAM" id="SSF54768">
    <property type="entry name" value="dsRNA-binding domain-like"/>
    <property type="match status" value="1"/>
</dbReference>
<dbReference type="PROSITE" id="PS50137">
    <property type="entry name" value="DS_RBD"/>
    <property type="match status" value="1"/>
</dbReference>
<dbReference type="CDD" id="cd00593">
    <property type="entry name" value="RIBOc"/>
    <property type="match status" value="1"/>
</dbReference>
<comment type="subcellular location">
    <subcellularLocation>
        <location evidence="2 15">Cytoplasm</location>
    </subcellularLocation>
</comment>
<dbReference type="Gene3D" id="3.30.160.20">
    <property type="match status" value="1"/>
</dbReference>
<dbReference type="InterPro" id="IPR014720">
    <property type="entry name" value="dsRBD_dom"/>
</dbReference>
<dbReference type="GO" id="GO:0004525">
    <property type="term" value="F:ribonuclease III activity"/>
    <property type="evidence" value="ECO:0007669"/>
    <property type="project" value="UniProtKB-UniRule"/>
</dbReference>
<evidence type="ECO:0000256" key="6">
    <source>
        <dbReference type="ARBA" id="ARBA00022552"/>
    </source>
</evidence>
<dbReference type="FunFam" id="1.10.1520.10:FF:000001">
    <property type="entry name" value="Ribonuclease 3"/>
    <property type="match status" value="1"/>
</dbReference>
<dbReference type="GO" id="GO:0010468">
    <property type="term" value="P:regulation of gene expression"/>
    <property type="evidence" value="ECO:0007669"/>
    <property type="project" value="TreeGrafter"/>
</dbReference>
<dbReference type="EMBL" id="CP020946">
    <property type="protein sequence ID" value="ASD63769.1"/>
    <property type="molecule type" value="Genomic_DNA"/>
</dbReference>
<comment type="function">
    <text evidence="15">Digests double-stranded RNA. Involved in the processing of primary rRNA transcript to yield the immediate precursors to the large and small rRNAs (23S and 16S). Processes some mRNAs, and tRNAs when they are encoded in the rRNA operon. Processes pre-crRNA and tracrRNA of type II CRISPR loci if present in the organism.</text>
</comment>
<dbReference type="GO" id="GO:0008033">
    <property type="term" value="P:tRNA processing"/>
    <property type="evidence" value="ECO:0007669"/>
    <property type="project" value="UniProtKB-KW"/>
</dbReference>
<keyword evidence="10 15" id="KW-0479">Metal-binding</keyword>
<keyword evidence="13 15" id="KW-0460">Magnesium</keyword>
<name>A0A1Z3N8J4_BDEBC</name>
<evidence type="ECO:0000256" key="13">
    <source>
        <dbReference type="ARBA" id="ARBA00022842"/>
    </source>
</evidence>
<evidence type="ECO:0000256" key="12">
    <source>
        <dbReference type="ARBA" id="ARBA00022801"/>
    </source>
</evidence>
<sequence length="234" mass="26407">MSEQGRKSLEERVGYHFKNPALLDRALTHKSFANELRNTVEHNEKLEFLGDAVLDLVVGEFLYEKFPTDTEGGLSKKRASIVNEEVLSELALEMGLNKLMQLGKGEALTGGAQKPRLIASSFEAIVGALYLDGGFEVARGFIRQEFVPLADRVCGHEDFERDYKTRLQELVQKSSKETPRYEVLAEEGPPHDREFLVCVKVKEDVWAQGRGRSKKNAEQMAAKNALEMKYKETN</sequence>
<evidence type="ECO:0000256" key="11">
    <source>
        <dbReference type="ARBA" id="ARBA00022759"/>
    </source>
</evidence>
<organism evidence="18 19">
    <name type="scientific">Bdellovibrio bacteriovorus</name>
    <dbReference type="NCBI Taxonomy" id="959"/>
    <lineage>
        <taxon>Bacteria</taxon>
        <taxon>Pseudomonadati</taxon>
        <taxon>Bdellovibrionota</taxon>
        <taxon>Bdellovibrionia</taxon>
        <taxon>Bdellovibrionales</taxon>
        <taxon>Pseudobdellovibrionaceae</taxon>
        <taxon>Bdellovibrio</taxon>
    </lineage>
</organism>
<keyword evidence="12 15" id="KW-0378">Hydrolase</keyword>
<dbReference type="GO" id="GO:0042802">
    <property type="term" value="F:identical protein binding"/>
    <property type="evidence" value="ECO:0007669"/>
    <property type="project" value="UniProtKB-ARBA"/>
</dbReference>
<dbReference type="HAMAP" id="MF_00104">
    <property type="entry name" value="RNase_III"/>
    <property type="match status" value="1"/>
</dbReference>
<keyword evidence="15" id="KW-0699">rRNA-binding</keyword>
<feature type="active site" evidence="15">
    <location>
        <position position="51"/>
    </location>
</feature>
<comment type="subunit">
    <text evidence="4 15">Homodimer.</text>
</comment>
<dbReference type="InterPro" id="IPR036389">
    <property type="entry name" value="RNase_III_sf"/>
</dbReference>
<evidence type="ECO:0000256" key="9">
    <source>
        <dbReference type="ARBA" id="ARBA00022722"/>
    </source>
</evidence>
<comment type="similarity">
    <text evidence="3">Belongs to the ribonuclease III family.</text>
</comment>
<dbReference type="PANTHER" id="PTHR11207">
    <property type="entry name" value="RIBONUCLEASE III"/>
    <property type="match status" value="1"/>
</dbReference>
<keyword evidence="7 15" id="KW-0507">mRNA processing</keyword>
<comment type="catalytic activity">
    <reaction evidence="1 15">
        <text>Endonucleolytic cleavage to 5'-phosphomonoester.</text>
        <dbReference type="EC" id="3.1.26.3"/>
    </reaction>
</comment>
<evidence type="ECO:0000256" key="5">
    <source>
        <dbReference type="ARBA" id="ARBA00022490"/>
    </source>
</evidence>
<dbReference type="PANTHER" id="PTHR11207:SF0">
    <property type="entry name" value="RIBONUCLEASE 3"/>
    <property type="match status" value="1"/>
</dbReference>
<dbReference type="AlphaFoldDB" id="A0A1Z3N8J4"/>
<keyword evidence="14 15" id="KW-0694">RNA-binding</keyword>
<dbReference type="PROSITE" id="PS50142">
    <property type="entry name" value="RNASE_3_2"/>
    <property type="match status" value="1"/>
</dbReference>
<feature type="binding site" evidence="15">
    <location>
        <position position="47"/>
    </location>
    <ligand>
        <name>Mg(2+)</name>
        <dbReference type="ChEBI" id="CHEBI:18420"/>
    </ligand>
</feature>
<dbReference type="SMART" id="SM00535">
    <property type="entry name" value="RIBOc"/>
    <property type="match status" value="1"/>
</dbReference>
<dbReference type="FunFam" id="3.30.160.20:FF:000003">
    <property type="entry name" value="Ribonuclease 3"/>
    <property type="match status" value="1"/>
</dbReference>
<evidence type="ECO:0000256" key="1">
    <source>
        <dbReference type="ARBA" id="ARBA00000109"/>
    </source>
</evidence>
<comment type="cofactor">
    <cofactor evidence="15">
        <name>Mg(2+)</name>
        <dbReference type="ChEBI" id="CHEBI:18420"/>
    </cofactor>
</comment>
<dbReference type="SUPFAM" id="SSF69065">
    <property type="entry name" value="RNase III domain-like"/>
    <property type="match status" value="1"/>
</dbReference>
<evidence type="ECO:0000256" key="4">
    <source>
        <dbReference type="ARBA" id="ARBA00011738"/>
    </source>
</evidence>
<evidence type="ECO:0000256" key="8">
    <source>
        <dbReference type="ARBA" id="ARBA00022694"/>
    </source>
</evidence>
<dbReference type="Pfam" id="PF14622">
    <property type="entry name" value="Ribonucleas_3_3"/>
    <property type="match status" value="1"/>
</dbReference>
<keyword evidence="9 15" id="KW-0540">Nuclease</keyword>
<feature type="binding site" evidence="15">
    <location>
        <position position="123"/>
    </location>
    <ligand>
        <name>Mg(2+)</name>
        <dbReference type="ChEBI" id="CHEBI:18420"/>
    </ligand>
</feature>
<feature type="active site" evidence="15">
    <location>
        <position position="123"/>
    </location>
</feature>
<keyword evidence="5 15" id="KW-0963">Cytoplasm</keyword>
<evidence type="ECO:0000256" key="7">
    <source>
        <dbReference type="ARBA" id="ARBA00022664"/>
    </source>
</evidence>
<dbReference type="Pfam" id="PF00035">
    <property type="entry name" value="dsrm"/>
    <property type="match status" value="1"/>
</dbReference>
<dbReference type="OrthoDB" id="9782492at2"/>
<dbReference type="Gene3D" id="1.10.1520.10">
    <property type="entry name" value="Ribonuclease III domain"/>
    <property type="match status" value="1"/>
</dbReference>
<dbReference type="GO" id="GO:0019843">
    <property type="term" value="F:rRNA binding"/>
    <property type="evidence" value="ECO:0007669"/>
    <property type="project" value="UniProtKB-KW"/>
</dbReference>
<keyword evidence="8 15" id="KW-0819">tRNA processing</keyword>
<protein>
    <recommendedName>
        <fullName evidence="15">Ribonuclease 3</fullName>
        <ecNumber evidence="15">3.1.26.3</ecNumber>
    </recommendedName>
    <alternativeName>
        <fullName evidence="15">Ribonuclease III</fullName>
        <shortName evidence="15">RNase III</shortName>
    </alternativeName>
</protein>
<evidence type="ECO:0000256" key="3">
    <source>
        <dbReference type="ARBA" id="ARBA00010183"/>
    </source>
</evidence>
<evidence type="ECO:0000313" key="19">
    <source>
        <dbReference type="Proteomes" id="UP000197003"/>
    </source>
</evidence>
<dbReference type="SMART" id="SM00358">
    <property type="entry name" value="DSRM"/>
    <property type="match status" value="1"/>
</dbReference>
<feature type="domain" description="RNase III" evidence="17">
    <location>
        <begin position="6"/>
        <end position="134"/>
    </location>
</feature>
<evidence type="ECO:0000259" key="17">
    <source>
        <dbReference type="PROSITE" id="PS50142"/>
    </source>
</evidence>
<evidence type="ECO:0000256" key="2">
    <source>
        <dbReference type="ARBA" id="ARBA00004496"/>
    </source>
</evidence>
<evidence type="ECO:0000256" key="10">
    <source>
        <dbReference type="ARBA" id="ARBA00022723"/>
    </source>
</evidence>
<feature type="domain" description="DRBM" evidence="16">
    <location>
        <begin position="162"/>
        <end position="231"/>
    </location>
</feature>
<feature type="binding site" evidence="15">
    <location>
        <position position="120"/>
    </location>
    <ligand>
        <name>Mg(2+)</name>
        <dbReference type="ChEBI" id="CHEBI:18420"/>
    </ligand>
</feature>
<dbReference type="GO" id="GO:0046872">
    <property type="term" value="F:metal ion binding"/>
    <property type="evidence" value="ECO:0007669"/>
    <property type="project" value="UniProtKB-KW"/>
</dbReference>
<evidence type="ECO:0000313" key="18">
    <source>
        <dbReference type="EMBL" id="ASD63769.1"/>
    </source>
</evidence>
<dbReference type="GO" id="GO:0006397">
    <property type="term" value="P:mRNA processing"/>
    <property type="evidence" value="ECO:0007669"/>
    <property type="project" value="UniProtKB-UniRule"/>
</dbReference>
<dbReference type="Proteomes" id="UP000197003">
    <property type="component" value="Chromosome"/>
</dbReference>
<keyword evidence="6 15" id="KW-0698">rRNA processing</keyword>
<dbReference type="PROSITE" id="PS00517">
    <property type="entry name" value="RNASE_3_1"/>
    <property type="match status" value="1"/>
</dbReference>
<dbReference type="InterPro" id="IPR011907">
    <property type="entry name" value="RNase_III"/>
</dbReference>
<dbReference type="GO" id="GO:0005737">
    <property type="term" value="C:cytoplasm"/>
    <property type="evidence" value="ECO:0007669"/>
    <property type="project" value="UniProtKB-SubCell"/>
</dbReference>
<dbReference type="EC" id="3.1.26.3" evidence="15"/>
<dbReference type="RefSeq" id="WP_088565284.1">
    <property type="nucleotide sequence ID" value="NZ_CP020946.1"/>
</dbReference>
<reference evidence="18 19" key="1">
    <citation type="submission" date="2017-04" db="EMBL/GenBank/DDBJ databases">
        <title>Whole genome sequence of Bdellovibrio bacteriovorus strain SSB218315.</title>
        <authorList>
            <person name="Oyedara O."/>
            <person name="Rodriguez-Perez M.A."/>
        </authorList>
    </citation>
    <scope>NUCLEOTIDE SEQUENCE [LARGE SCALE GENOMIC DNA]</scope>
    <source>
        <strain evidence="18 19">SSB218315</strain>
    </source>
</reference>